<gene>
    <name evidence="2" type="ORF">EM595_0311</name>
</gene>
<reference evidence="3" key="1">
    <citation type="submission" date="2015-11" db="EMBL/GenBank/DDBJ databases">
        <authorList>
            <person name="Blom J."/>
        </authorList>
    </citation>
    <scope>NUCLEOTIDE SEQUENCE [LARGE SCALE GENOMIC DNA]</scope>
</reference>
<name>A0A0U5GH27_9GAMM</name>
<dbReference type="Pfam" id="PF11106">
    <property type="entry name" value="YjbE"/>
    <property type="match status" value="1"/>
</dbReference>
<evidence type="ECO:0000313" key="2">
    <source>
        <dbReference type="EMBL" id="CUU22548.1"/>
    </source>
</evidence>
<feature type="compositionally biased region" description="Low complexity" evidence="1">
    <location>
        <begin position="99"/>
        <end position="112"/>
    </location>
</feature>
<protein>
    <submittedName>
        <fullName evidence="2">Putative secreted protein</fullName>
    </submittedName>
</protein>
<organism evidence="2 3">
    <name type="scientific">Duffyella gerundensis</name>
    <dbReference type="NCBI Taxonomy" id="1619313"/>
    <lineage>
        <taxon>Bacteria</taxon>
        <taxon>Pseudomonadati</taxon>
        <taxon>Pseudomonadota</taxon>
        <taxon>Gammaproteobacteria</taxon>
        <taxon>Enterobacterales</taxon>
        <taxon>Erwiniaceae</taxon>
        <taxon>Duffyella</taxon>
    </lineage>
</organism>
<feature type="region of interest" description="Disordered" evidence="1">
    <location>
        <begin position="92"/>
        <end position="112"/>
    </location>
</feature>
<sequence length="112" mass="10871">MMSNIFLAGFSMASVQLLPHTLTRSTYNNRGKTMKKIIIIAATLAVFAVGQASAATVGEAAGAQASTTAKGNSDAIGVGAVAALLGVALATAGGGGDSNGSSTSTTTATHAK</sequence>
<keyword evidence="3" id="KW-1185">Reference proteome</keyword>
<dbReference type="PATRIC" id="fig|1619313.3.peg.324"/>
<accession>A0A0U5GH27</accession>
<dbReference type="AlphaFoldDB" id="A0A0U5GH27"/>
<dbReference type="InterPro" id="IPR025858">
    <property type="entry name" value="YjbE"/>
</dbReference>
<dbReference type="EMBL" id="LN907827">
    <property type="protein sequence ID" value="CUU22548.1"/>
    <property type="molecule type" value="Genomic_DNA"/>
</dbReference>
<dbReference type="KEGG" id="ege:EM595_0311"/>
<dbReference type="Proteomes" id="UP000059419">
    <property type="component" value="Chromosome 1"/>
</dbReference>
<proteinExistence type="predicted"/>
<evidence type="ECO:0000313" key="3">
    <source>
        <dbReference type="Proteomes" id="UP000059419"/>
    </source>
</evidence>
<evidence type="ECO:0000256" key="1">
    <source>
        <dbReference type="SAM" id="MobiDB-lite"/>
    </source>
</evidence>